<comment type="subcellular location">
    <subcellularLocation>
        <location evidence="1">Nucleus</location>
    </subcellularLocation>
</comment>
<dbReference type="Proteomes" id="UP001152964">
    <property type="component" value="Chromosome 5"/>
</dbReference>
<evidence type="ECO:0000256" key="2">
    <source>
        <dbReference type="ARBA" id="ARBA00022723"/>
    </source>
</evidence>
<organism evidence="12 13">
    <name type="scientific">Saccharomyces eubayanus</name>
    <name type="common">Yeast</name>
    <dbReference type="NCBI Taxonomy" id="1080349"/>
    <lineage>
        <taxon>Eukaryota</taxon>
        <taxon>Fungi</taxon>
        <taxon>Dikarya</taxon>
        <taxon>Ascomycota</taxon>
        <taxon>Saccharomycotina</taxon>
        <taxon>Saccharomycetes</taxon>
        <taxon>Saccharomycetales</taxon>
        <taxon>Saccharomycetaceae</taxon>
        <taxon>Saccharomyces</taxon>
    </lineage>
</organism>
<keyword evidence="6" id="KW-0805">Transcription regulation</keyword>
<evidence type="ECO:0000256" key="8">
    <source>
        <dbReference type="ARBA" id="ARBA00023242"/>
    </source>
</evidence>
<keyword evidence="7" id="KW-0804">Transcription</keyword>
<dbReference type="PROSITE" id="PS00028">
    <property type="entry name" value="ZINC_FINGER_C2H2_1"/>
    <property type="match status" value="2"/>
</dbReference>
<feature type="region of interest" description="Disordered" evidence="10">
    <location>
        <begin position="248"/>
        <end position="268"/>
    </location>
</feature>
<keyword evidence="2" id="KW-0479">Metal-binding</keyword>
<keyword evidence="13" id="KW-1185">Reference proteome</keyword>
<sequence length="404" mass="44046">MNSMQGSFPPDNDQRPFKCEMCSRGFHRLEHKKRHVRTHTGEKPHKCSFRGCPKGFSRSDELKRHLKTHARTTQRLPRKRKSKSLQRVAADTTVSASTTFNDTSGTLDTSIGRSEISPIIVSVAQNSSNLDRRTFNNGYGVVKTQTPGTLIPVVGIQTSSHLVPAGHLIPNNHSSTSVTSIMSMYPSTSSLQYLNNGDSNSCASIPYMELSSSSLALSEVSSESSVFSKSRTTSTALSSLDSLANSRNQSSTSLLSQTSLPPKQLARPLSTTLSPLQKVIPAISAEETEIVRPISTSSSSTSFTSSVYDDTTAKHMGMGLFIDNSQTAHDAYRSGHMHTARTVSRGRLHARAEFHISGDEEDNRVSNSESREPATIPKISLPPIGCMLQQIDIFNNDAPTIAKY</sequence>
<dbReference type="InterPro" id="IPR013087">
    <property type="entry name" value="Znf_C2H2_type"/>
</dbReference>
<keyword evidence="8" id="KW-0539">Nucleus</keyword>
<evidence type="ECO:0000256" key="6">
    <source>
        <dbReference type="ARBA" id="ARBA00023015"/>
    </source>
</evidence>
<dbReference type="Gene3D" id="3.30.160.60">
    <property type="entry name" value="Classic Zinc Finger"/>
    <property type="match status" value="2"/>
</dbReference>
<protein>
    <recommendedName>
        <fullName evidence="11">C2H2-type domain-containing protein</fullName>
    </recommendedName>
</protein>
<feature type="domain" description="C2H2-type" evidence="11">
    <location>
        <begin position="45"/>
        <end position="74"/>
    </location>
</feature>
<dbReference type="SUPFAM" id="SSF57667">
    <property type="entry name" value="beta-beta-alpha zinc fingers"/>
    <property type="match status" value="1"/>
</dbReference>
<evidence type="ECO:0000259" key="11">
    <source>
        <dbReference type="PROSITE" id="PS50157"/>
    </source>
</evidence>
<dbReference type="EMBL" id="OX291495">
    <property type="protein sequence ID" value="CAI1949740.1"/>
    <property type="molecule type" value="Genomic_DNA"/>
</dbReference>
<accession>A0ABN8VP23</accession>
<keyword evidence="3" id="KW-0677">Repeat</keyword>
<keyword evidence="5" id="KW-0862">Zinc</keyword>
<evidence type="ECO:0000256" key="5">
    <source>
        <dbReference type="ARBA" id="ARBA00022833"/>
    </source>
</evidence>
<evidence type="ECO:0000256" key="3">
    <source>
        <dbReference type="ARBA" id="ARBA00022737"/>
    </source>
</evidence>
<dbReference type="PANTHER" id="PTHR47428:SF1">
    <property type="entry name" value="REGULATORY PROTEIN MIG1-RELATED"/>
    <property type="match status" value="1"/>
</dbReference>
<gene>
    <name evidence="12" type="primary">U6500E01150</name>
    <name evidence="12" type="ORF">SEUBUCD650_0E01150</name>
</gene>
<dbReference type="PANTHER" id="PTHR47428">
    <property type="entry name" value="REGULATORY PROTEIN MIG1-RELATED"/>
    <property type="match status" value="1"/>
</dbReference>
<name>A0ABN8VP23_SACEU</name>
<evidence type="ECO:0000256" key="7">
    <source>
        <dbReference type="ARBA" id="ARBA00023163"/>
    </source>
</evidence>
<dbReference type="PROSITE" id="PS50157">
    <property type="entry name" value="ZINC_FINGER_C2H2_2"/>
    <property type="match status" value="2"/>
</dbReference>
<evidence type="ECO:0000256" key="10">
    <source>
        <dbReference type="SAM" id="MobiDB-lite"/>
    </source>
</evidence>
<evidence type="ECO:0000256" key="9">
    <source>
        <dbReference type="PROSITE-ProRule" id="PRU00042"/>
    </source>
</evidence>
<feature type="compositionally biased region" description="Low complexity" evidence="10">
    <location>
        <begin position="248"/>
        <end position="260"/>
    </location>
</feature>
<evidence type="ECO:0000313" key="12">
    <source>
        <dbReference type="EMBL" id="CAI1949740.1"/>
    </source>
</evidence>
<dbReference type="Pfam" id="PF00096">
    <property type="entry name" value="zf-C2H2"/>
    <property type="match status" value="1"/>
</dbReference>
<evidence type="ECO:0000256" key="4">
    <source>
        <dbReference type="ARBA" id="ARBA00022771"/>
    </source>
</evidence>
<evidence type="ECO:0000256" key="1">
    <source>
        <dbReference type="ARBA" id="ARBA00004123"/>
    </source>
</evidence>
<proteinExistence type="predicted"/>
<keyword evidence="4 9" id="KW-0863">Zinc-finger</keyword>
<dbReference type="InterPro" id="IPR051007">
    <property type="entry name" value="creA/MIG_C2H2-ZnF"/>
</dbReference>
<reference evidence="12" key="1">
    <citation type="submission" date="2022-08" db="EMBL/GenBank/DDBJ databases">
        <authorList>
            <person name="Byrne P K."/>
        </authorList>
    </citation>
    <scope>NUCLEOTIDE SEQUENCE</scope>
    <source>
        <strain evidence="12">UCD650</strain>
    </source>
</reference>
<dbReference type="InterPro" id="IPR036236">
    <property type="entry name" value="Znf_C2H2_sf"/>
</dbReference>
<feature type="domain" description="C2H2-type" evidence="11">
    <location>
        <begin position="17"/>
        <end position="44"/>
    </location>
</feature>
<evidence type="ECO:0000313" key="13">
    <source>
        <dbReference type="Proteomes" id="UP001152964"/>
    </source>
</evidence>
<dbReference type="SMART" id="SM00355">
    <property type="entry name" value="ZnF_C2H2"/>
    <property type="match status" value="2"/>
</dbReference>